<dbReference type="SUPFAM" id="SSF47384">
    <property type="entry name" value="Homodimeric domain of signal transducing histidine kinase"/>
    <property type="match status" value="1"/>
</dbReference>
<dbReference type="STRING" id="1707952.A6A03_01470"/>
<dbReference type="InterPro" id="IPR011006">
    <property type="entry name" value="CheY-like_superfamily"/>
</dbReference>
<feature type="domain" description="Histidine kinase" evidence="9">
    <location>
        <begin position="276"/>
        <end position="495"/>
    </location>
</feature>
<keyword evidence="6" id="KW-0418">Kinase</keyword>
<dbReference type="EC" id="2.7.13.3" evidence="3"/>
<evidence type="ECO:0000313" key="13">
    <source>
        <dbReference type="Proteomes" id="UP000078287"/>
    </source>
</evidence>
<dbReference type="InterPro" id="IPR003660">
    <property type="entry name" value="HAMP_dom"/>
</dbReference>
<evidence type="ECO:0000256" key="4">
    <source>
        <dbReference type="ARBA" id="ARBA00022553"/>
    </source>
</evidence>
<organism evidence="12 13">
    <name type="scientific">Chloroflexus islandicus</name>
    <dbReference type="NCBI Taxonomy" id="1707952"/>
    <lineage>
        <taxon>Bacteria</taxon>
        <taxon>Bacillati</taxon>
        <taxon>Chloroflexota</taxon>
        <taxon>Chloroflexia</taxon>
        <taxon>Chloroflexales</taxon>
        <taxon>Chloroflexineae</taxon>
        <taxon>Chloroflexaceae</taxon>
        <taxon>Chloroflexus</taxon>
    </lineage>
</organism>
<dbReference type="InterPro" id="IPR004358">
    <property type="entry name" value="Sig_transdc_His_kin-like_C"/>
</dbReference>
<comment type="subcellular location">
    <subcellularLocation>
        <location evidence="2">Membrane</location>
    </subcellularLocation>
</comment>
<evidence type="ECO:0000256" key="1">
    <source>
        <dbReference type="ARBA" id="ARBA00000085"/>
    </source>
</evidence>
<comment type="caution">
    <text evidence="12">The sequence shown here is derived from an EMBL/GenBank/DDBJ whole genome shotgun (WGS) entry which is preliminary data.</text>
</comment>
<sequence>MIGSSATIFVTLGWLVNRHITRPLTTLTYAAKRVASGWRETPIPIVGADEIGDLSRALAQLTNELNETIVKLEDRVAQRTLQLQRTLAQNEALLAQERRRSRSEQVLIDLSLALSHLTDEAAIYRCVVDTLATGKEPDDRIGIYTREADGTFWIPQVTHGYRRDPFLKVVASKTLEQMHANPCYIADLSAYPIQGFPDLQGSVVAATIQLYQQDYALLALYRPQPNAFTDDEIAYVGIAARLAGQALTRVRLVGSLQQAKEAAEAINRERSAFLARLDHDVRNPLNTIIAMGEMLREALTDRPAASEDAGTIARAGRRLLSRLNILLDSAKIESGMLTLQPEPFSLDTLLDDVLSEIAPLIRHNHNRLEVERPSHLGLIVADLNRLRHVLIHPLRFAAATTRHGAITVQVQRQTADAQRDVLAVTISDTGATLNEQHLKALLTPFALPSTESRRAGEGQGLALSRQLCELMGGSLAAYPRTPAGISFMIHIPIVLPREPDDPVAQTRYWPQPDIVLVTAIEARTLQNALEQVGWHVQRAASLAEAIAHVRRPPSALLIDTTHERASVEAMLLTAGWDAVPVIWLCSADSGEGAIRCARWPGEVEAVIRTVKTVLPRPQQPSNTILLIEDDTPTRLMIRHALESDGWHVLEAGNGAAGKTIWLSAKPALVILDLMLPDGDGLTLLHHIRQTMTTPVVVVTAKTLHHDEQSVLTNIGATVLQKGRYRRSDLIAAVRALAK</sequence>
<dbReference type="SUPFAM" id="SSF158472">
    <property type="entry name" value="HAMP domain-like"/>
    <property type="match status" value="1"/>
</dbReference>
<dbReference type="Gene3D" id="3.30.450.40">
    <property type="match status" value="1"/>
</dbReference>
<proteinExistence type="predicted"/>
<dbReference type="InterPro" id="IPR036890">
    <property type="entry name" value="HATPase_C_sf"/>
</dbReference>
<dbReference type="Gene3D" id="6.10.340.10">
    <property type="match status" value="1"/>
</dbReference>
<dbReference type="Pfam" id="PF00072">
    <property type="entry name" value="Response_reg"/>
    <property type="match status" value="1"/>
</dbReference>
<evidence type="ECO:0000256" key="3">
    <source>
        <dbReference type="ARBA" id="ARBA00012438"/>
    </source>
</evidence>
<evidence type="ECO:0000259" key="9">
    <source>
        <dbReference type="PROSITE" id="PS50109"/>
    </source>
</evidence>
<reference evidence="12 13" key="1">
    <citation type="submission" date="2016-04" db="EMBL/GenBank/DDBJ databases">
        <title>Chloroflexus islandicus sp. nov., a thermophilic filamentous anoxygenic phototrophic bacterium from geyser Strokkur (Iceland).</title>
        <authorList>
            <person name="Gaisin V.A."/>
            <person name="Kalashnikov A.M."/>
            <person name="Sukhacheva M.V."/>
            <person name="Grouzdev D.S."/>
            <person name="Ivanov T.M."/>
            <person name="Kuznetsov B."/>
            <person name="Gorlenko V.M."/>
        </authorList>
    </citation>
    <scope>NUCLEOTIDE SEQUENCE [LARGE SCALE GENOMIC DNA]</scope>
    <source>
        <strain evidence="13">isl-2</strain>
    </source>
</reference>
<feature type="domain" description="HAMP" evidence="11">
    <location>
        <begin position="18"/>
        <end position="70"/>
    </location>
</feature>
<dbReference type="Pfam" id="PF00512">
    <property type="entry name" value="HisKA"/>
    <property type="match status" value="1"/>
</dbReference>
<keyword evidence="7" id="KW-0902">Two-component regulatory system</keyword>
<dbReference type="GO" id="GO:0000155">
    <property type="term" value="F:phosphorelay sensor kinase activity"/>
    <property type="evidence" value="ECO:0007669"/>
    <property type="project" value="InterPro"/>
</dbReference>
<dbReference type="Gene3D" id="3.30.565.10">
    <property type="entry name" value="Histidine kinase-like ATPase, C-terminal domain"/>
    <property type="match status" value="1"/>
</dbReference>
<dbReference type="Pfam" id="PF02518">
    <property type="entry name" value="HATPase_c"/>
    <property type="match status" value="1"/>
</dbReference>
<keyword evidence="13" id="KW-1185">Reference proteome</keyword>
<dbReference type="PRINTS" id="PR00344">
    <property type="entry name" value="BCTRLSENSOR"/>
</dbReference>
<accession>A0A178MBY1</accession>
<comment type="catalytic activity">
    <reaction evidence="1">
        <text>ATP + protein L-histidine = ADP + protein N-phospho-L-histidine.</text>
        <dbReference type="EC" id="2.7.13.3"/>
    </reaction>
</comment>
<dbReference type="PROSITE" id="PS50885">
    <property type="entry name" value="HAMP"/>
    <property type="match status" value="1"/>
</dbReference>
<evidence type="ECO:0000256" key="2">
    <source>
        <dbReference type="ARBA" id="ARBA00004370"/>
    </source>
</evidence>
<evidence type="ECO:0000256" key="6">
    <source>
        <dbReference type="ARBA" id="ARBA00022777"/>
    </source>
</evidence>
<dbReference type="PROSITE" id="PS50110">
    <property type="entry name" value="RESPONSE_REGULATORY"/>
    <property type="match status" value="1"/>
</dbReference>
<feature type="modified residue" description="4-aspartylphosphate" evidence="8">
    <location>
        <position position="672"/>
    </location>
</feature>
<dbReference type="InterPro" id="IPR005467">
    <property type="entry name" value="His_kinase_dom"/>
</dbReference>
<evidence type="ECO:0000259" key="11">
    <source>
        <dbReference type="PROSITE" id="PS50885"/>
    </source>
</evidence>
<feature type="domain" description="Response regulatory" evidence="10">
    <location>
        <begin position="623"/>
        <end position="737"/>
    </location>
</feature>
<dbReference type="InterPro" id="IPR001789">
    <property type="entry name" value="Sig_transdc_resp-reg_receiver"/>
</dbReference>
<dbReference type="PANTHER" id="PTHR43047:SF72">
    <property type="entry name" value="OSMOSENSING HISTIDINE PROTEIN KINASE SLN1"/>
    <property type="match status" value="1"/>
</dbReference>
<dbReference type="PROSITE" id="PS50109">
    <property type="entry name" value="HIS_KIN"/>
    <property type="match status" value="1"/>
</dbReference>
<evidence type="ECO:0000256" key="7">
    <source>
        <dbReference type="ARBA" id="ARBA00023012"/>
    </source>
</evidence>
<dbReference type="InterPro" id="IPR003594">
    <property type="entry name" value="HATPase_dom"/>
</dbReference>
<evidence type="ECO:0000259" key="10">
    <source>
        <dbReference type="PROSITE" id="PS50110"/>
    </source>
</evidence>
<gene>
    <name evidence="12" type="ORF">A6A03_01470</name>
</gene>
<dbReference type="CDD" id="cd00082">
    <property type="entry name" value="HisKA"/>
    <property type="match status" value="1"/>
</dbReference>
<dbReference type="AlphaFoldDB" id="A0A178MBY1"/>
<dbReference type="SUPFAM" id="SSF55874">
    <property type="entry name" value="ATPase domain of HSP90 chaperone/DNA topoisomerase II/histidine kinase"/>
    <property type="match status" value="1"/>
</dbReference>
<protein>
    <recommendedName>
        <fullName evidence="3">histidine kinase</fullName>
        <ecNumber evidence="3">2.7.13.3</ecNumber>
    </recommendedName>
</protein>
<dbReference type="Gene3D" id="1.10.287.130">
    <property type="match status" value="1"/>
</dbReference>
<keyword evidence="4 8" id="KW-0597">Phosphoprotein</keyword>
<dbReference type="InterPro" id="IPR029016">
    <property type="entry name" value="GAF-like_dom_sf"/>
</dbReference>
<evidence type="ECO:0000313" key="12">
    <source>
        <dbReference type="EMBL" id="OAN46073.1"/>
    </source>
</evidence>
<dbReference type="SUPFAM" id="SSF52172">
    <property type="entry name" value="CheY-like"/>
    <property type="match status" value="1"/>
</dbReference>
<dbReference type="Proteomes" id="UP000078287">
    <property type="component" value="Unassembled WGS sequence"/>
</dbReference>
<evidence type="ECO:0000256" key="8">
    <source>
        <dbReference type="PROSITE-ProRule" id="PRU00169"/>
    </source>
</evidence>
<name>A0A178MBY1_9CHLR</name>
<dbReference type="SMART" id="SM00388">
    <property type="entry name" value="HisKA"/>
    <property type="match status" value="1"/>
</dbReference>
<keyword evidence="5" id="KW-0808">Transferase</keyword>
<dbReference type="GO" id="GO:0005886">
    <property type="term" value="C:plasma membrane"/>
    <property type="evidence" value="ECO:0007669"/>
    <property type="project" value="TreeGrafter"/>
</dbReference>
<evidence type="ECO:0000256" key="5">
    <source>
        <dbReference type="ARBA" id="ARBA00022679"/>
    </source>
</evidence>
<dbReference type="CDD" id="cd06225">
    <property type="entry name" value="HAMP"/>
    <property type="match status" value="1"/>
</dbReference>
<dbReference type="Pfam" id="PF00672">
    <property type="entry name" value="HAMP"/>
    <property type="match status" value="1"/>
</dbReference>
<dbReference type="SMART" id="SM00448">
    <property type="entry name" value="REC"/>
    <property type="match status" value="1"/>
</dbReference>
<dbReference type="SUPFAM" id="SSF55781">
    <property type="entry name" value="GAF domain-like"/>
    <property type="match status" value="1"/>
</dbReference>
<dbReference type="SMART" id="SM00304">
    <property type="entry name" value="HAMP"/>
    <property type="match status" value="1"/>
</dbReference>
<dbReference type="GO" id="GO:0009927">
    <property type="term" value="F:histidine phosphotransfer kinase activity"/>
    <property type="evidence" value="ECO:0007669"/>
    <property type="project" value="TreeGrafter"/>
</dbReference>
<dbReference type="OrthoDB" id="136047at2"/>
<dbReference type="SMART" id="SM00387">
    <property type="entry name" value="HATPase_c"/>
    <property type="match status" value="1"/>
</dbReference>
<dbReference type="InterPro" id="IPR036097">
    <property type="entry name" value="HisK_dim/P_sf"/>
</dbReference>
<dbReference type="EMBL" id="LWQS01000049">
    <property type="protein sequence ID" value="OAN46073.1"/>
    <property type="molecule type" value="Genomic_DNA"/>
</dbReference>
<dbReference type="Gene3D" id="3.40.50.2300">
    <property type="match status" value="1"/>
</dbReference>
<dbReference type="PANTHER" id="PTHR43047">
    <property type="entry name" value="TWO-COMPONENT HISTIDINE PROTEIN KINASE"/>
    <property type="match status" value="1"/>
</dbReference>
<dbReference type="InterPro" id="IPR003661">
    <property type="entry name" value="HisK_dim/P_dom"/>
</dbReference>